<dbReference type="InterPro" id="IPR035965">
    <property type="entry name" value="PAS-like_dom_sf"/>
</dbReference>
<keyword evidence="7" id="KW-1185">Reference proteome</keyword>
<reference evidence="6 7" key="1">
    <citation type="submission" date="2018-08" db="EMBL/GenBank/DDBJ databases">
        <title>Mucilaginibacter sp. MYSH2.</title>
        <authorList>
            <person name="Seo T."/>
        </authorList>
    </citation>
    <scope>NUCLEOTIDE SEQUENCE [LARGE SCALE GENOMIC DNA]</scope>
    <source>
        <strain evidence="6 7">MYSH2</strain>
    </source>
</reference>
<dbReference type="InterPro" id="IPR000014">
    <property type="entry name" value="PAS"/>
</dbReference>
<dbReference type="PROSITE" id="PS50112">
    <property type="entry name" value="PAS"/>
    <property type="match status" value="1"/>
</dbReference>
<name>A0A372NW06_9SPHI</name>
<comment type="caution">
    <text evidence="6">The sequence shown here is derived from an EMBL/GenBank/DDBJ whole genome shotgun (WGS) entry which is preliminary data.</text>
</comment>
<evidence type="ECO:0000313" key="7">
    <source>
        <dbReference type="Proteomes" id="UP000264217"/>
    </source>
</evidence>
<organism evidence="6 7">
    <name type="scientific">Mucilaginibacter conchicola</name>
    <dbReference type="NCBI Taxonomy" id="2303333"/>
    <lineage>
        <taxon>Bacteria</taxon>
        <taxon>Pseudomonadati</taxon>
        <taxon>Bacteroidota</taxon>
        <taxon>Sphingobacteriia</taxon>
        <taxon>Sphingobacteriales</taxon>
        <taxon>Sphingobacteriaceae</taxon>
        <taxon>Mucilaginibacter</taxon>
    </lineage>
</organism>
<dbReference type="Gene3D" id="3.30.450.20">
    <property type="entry name" value="PAS domain"/>
    <property type="match status" value="1"/>
</dbReference>
<keyword evidence="3" id="KW-0157">Chromophore</keyword>
<dbReference type="InterPro" id="IPR000700">
    <property type="entry name" value="PAS-assoc_C"/>
</dbReference>
<dbReference type="SMART" id="SM00086">
    <property type="entry name" value="PAC"/>
    <property type="match status" value="1"/>
</dbReference>
<dbReference type="SMART" id="SM00091">
    <property type="entry name" value="PAS"/>
    <property type="match status" value="1"/>
</dbReference>
<dbReference type="PROSITE" id="PS50113">
    <property type="entry name" value="PAC"/>
    <property type="match status" value="1"/>
</dbReference>
<dbReference type="InterPro" id="IPR001610">
    <property type="entry name" value="PAC"/>
</dbReference>
<evidence type="ECO:0000259" key="4">
    <source>
        <dbReference type="PROSITE" id="PS50112"/>
    </source>
</evidence>
<dbReference type="CDD" id="cd00130">
    <property type="entry name" value="PAS"/>
    <property type="match status" value="1"/>
</dbReference>
<feature type="domain" description="PAS" evidence="4">
    <location>
        <begin position="16"/>
        <end position="89"/>
    </location>
</feature>
<keyword evidence="2" id="KW-0288">FMN</keyword>
<dbReference type="Pfam" id="PF13426">
    <property type="entry name" value="PAS_9"/>
    <property type="match status" value="1"/>
</dbReference>
<keyword evidence="1" id="KW-0285">Flavoprotein</keyword>
<evidence type="ECO:0000256" key="2">
    <source>
        <dbReference type="ARBA" id="ARBA00022643"/>
    </source>
</evidence>
<dbReference type="OrthoDB" id="9813151at2"/>
<evidence type="ECO:0000256" key="1">
    <source>
        <dbReference type="ARBA" id="ARBA00022630"/>
    </source>
</evidence>
<protein>
    <submittedName>
        <fullName evidence="6">PAS domain-containing protein</fullName>
    </submittedName>
</protein>
<feature type="domain" description="PAC" evidence="5">
    <location>
        <begin position="92"/>
        <end position="131"/>
    </location>
</feature>
<dbReference type="SUPFAM" id="SSF55785">
    <property type="entry name" value="PYP-like sensor domain (PAS domain)"/>
    <property type="match status" value="1"/>
</dbReference>
<dbReference type="Proteomes" id="UP000264217">
    <property type="component" value="Unassembled WGS sequence"/>
</dbReference>
<dbReference type="NCBIfam" id="TIGR00229">
    <property type="entry name" value="sensory_box"/>
    <property type="match status" value="1"/>
</dbReference>
<dbReference type="PANTHER" id="PTHR47429:SF2">
    <property type="entry name" value="PROTEIN TWIN LOV 1"/>
    <property type="match status" value="1"/>
</dbReference>
<accession>A0A372NW06</accession>
<gene>
    <name evidence="6" type="ORF">D0C36_16145</name>
</gene>
<dbReference type="RefSeq" id="WP_117392628.1">
    <property type="nucleotide sequence ID" value="NZ_QWDC01000002.1"/>
</dbReference>
<evidence type="ECO:0000259" key="5">
    <source>
        <dbReference type="PROSITE" id="PS50113"/>
    </source>
</evidence>
<dbReference type="EMBL" id="QWDC01000002">
    <property type="protein sequence ID" value="RFZ92919.1"/>
    <property type="molecule type" value="Genomic_DNA"/>
</dbReference>
<evidence type="ECO:0000256" key="3">
    <source>
        <dbReference type="ARBA" id="ARBA00022991"/>
    </source>
</evidence>
<dbReference type="AlphaFoldDB" id="A0A372NW06"/>
<proteinExistence type="predicted"/>
<sequence length="131" mass="14815">MSDEKRNTDDHVVSKDIELLKKAMDASISGIIITDNNQPDNPIIYCNAAFEQIAGYSRAEIIGHNCRFLQKDDRNQPARAQLRQDIAAGKNSVIEIRNYRKDGTLFWNELNVSPIRNNSGGVDYFIGVRMT</sequence>
<dbReference type="PANTHER" id="PTHR47429">
    <property type="entry name" value="PROTEIN TWIN LOV 1"/>
    <property type="match status" value="1"/>
</dbReference>
<evidence type="ECO:0000313" key="6">
    <source>
        <dbReference type="EMBL" id="RFZ92919.1"/>
    </source>
</evidence>